<dbReference type="AlphaFoldDB" id="A0A1Y2I2G0"/>
<keyword evidence="2" id="KW-0812">Transmembrane</keyword>
<feature type="compositionally biased region" description="Low complexity" evidence="1">
    <location>
        <begin position="206"/>
        <end position="230"/>
    </location>
</feature>
<keyword evidence="2" id="KW-1133">Transmembrane helix</keyword>
<feature type="compositionally biased region" description="Low complexity" evidence="1">
    <location>
        <begin position="330"/>
        <end position="341"/>
    </location>
</feature>
<dbReference type="EMBL" id="MCFL01000002">
    <property type="protein sequence ID" value="ORZ41046.1"/>
    <property type="molecule type" value="Genomic_DNA"/>
</dbReference>
<accession>A0A1Y2I2G0</accession>
<organism evidence="3 4">
    <name type="scientific">Catenaria anguillulae PL171</name>
    <dbReference type="NCBI Taxonomy" id="765915"/>
    <lineage>
        <taxon>Eukaryota</taxon>
        <taxon>Fungi</taxon>
        <taxon>Fungi incertae sedis</taxon>
        <taxon>Blastocladiomycota</taxon>
        <taxon>Blastocladiomycetes</taxon>
        <taxon>Blastocladiales</taxon>
        <taxon>Catenariaceae</taxon>
        <taxon>Catenaria</taxon>
    </lineage>
</organism>
<feature type="transmembrane region" description="Helical" evidence="2">
    <location>
        <begin position="300"/>
        <end position="319"/>
    </location>
</feature>
<keyword evidence="2" id="KW-0472">Membrane</keyword>
<dbReference type="Proteomes" id="UP000193411">
    <property type="component" value="Unassembled WGS sequence"/>
</dbReference>
<sequence length="363" mass="38457">MAESGAWPKEAIIVVLIASIAATTYLLLIGFKHLFGLMQKALATDNRDGMWANMVTSMGQVVAALSNLVDQSLLLDEVLNPPANAGNGCFPVVSDIAYMLFQLCATLVLIRRATSVIPKRSSNWLYRRDFVQVGFSLVFFVGYALIVISISMRHVAASNGQSCKIPQAISLNSTGKIVLVALYISLAICFSFPLIKHMRNMASMASTSEHSSSSGAATTSTSAGGTLSSSPPSHQEKTTPVASQNIRRPHTTTAATGGNGMDANAMLRELLRNVTLKIMIAVIVNLITAIWKMLGGFAGAFQVAFALQNISALYAVTLAGKSKKKHRDAASSSAAPSTATSNKLVNSSTASQVKSVPLEMGKQ</sequence>
<protein>
    <submittedName>
        <fullName evidence="3">Uncharacterized protein</fullName>
    </submittedName>
</protein>
<feature type="region of interest" description="Disordered" evidence="1">
    <location>
        <begin position="206"/>
        <end position="259"/>
    </location>
</feature>
<keyword evidence="4" id="KW-1185">Reference proteome</keyword>
<evidence type="ECO:0000313" key="3">
    <source>
        <dbReference type="EMBL" id="ORZ41046.1"/>
    </source>
</evidence>
<evidence type="ECO:0000313" key="4">
    <source>
        <dbReference type="Proteomes" id="UP000193411"/>
    </source>
</evidence>
<comment type="caution">
    <text evidence="3">The sequence shown here is derived from an EMBL/GenBank/DDBJ whole genome shotgun (WGS) entry which is preliminary data.</text>
</comment>
<feature type="compositionally biased region" description="Polar residues" evidence="1">
    <location>
        <begin position="342"/>
        <end position="354"/>
    </location>
</feature>
<feature type="region of interest" description="Disordered" evidence="1">
    <location>
        <begin position="325"/>
        <end position="363"/>
    </location>
</feature>
<feature type="transmembrane region" description="Helical" evidence="2">
    <location>
        <begin position="274"/>
        <end position="294"/>
    </location>
</feature>
<feature type="transmembrane region" description="Helical" evidence="2">
    <location>
        <begin position="130"/>
        <end position="152"/>
    </location>
</feature>
<feature type="transmembrane region" description="Helical" evidence="2">
    <location>
        <begin position="177"/>
        <end position="195"/>
    </location>
</feature>
<proteinExistence type="predicted"/>
<feature type="compositionally biased region" description="Polar residues" evidence="1">
    <location>
        <begin position="238"/>
        <end position="256"/>
    </location>
</feature>
<evidence type="ECO:0000256" key="1">
    <source>
        <dbReference type="SAM" id="MobiDB-lite"/>
    </source>
</evidence>
<feature type="transmembrane region" description="Helical" evidence="2">
    <location>
        <begin position="89"/>
        <end position="110"/>
    </location>
</feature>
<name>A0A1Y2I2G0_9FUNG</name>
<evidence type="ECO:0000256" key="2">
    <source>
        <dbReference type="SAM" id="Phobius"/>
    </source>
</evidence>
<feature type="transmembrane region" description="Helical" evidence="2">
    <location>
        <begin position="12"/>
        <end position="31"/>
    </location>
</feature>
<gene>
    <name evidence="3" type="ORF">BCR44DRAFT_76703</name>
</gene>
<reference evidence="3 4" key="1">
    <citation type="submission" date="2016-07" db="EMBL/GenBank/DDBJ databases">
        <title>Pervasive Adenine N6-methylation of Active Genes in Fungi.</title>
        <authorList>
            <consortium name="DOE Joint Genome Institute"/>
            <person name="Mondo S.J."/>
            <person name="Dannebaum R.O."/>
            <person name="Kuo R.C."/>
            <person name="Labutti K."/>
            <person name="Haridas S."/>
            <person name="Kuo A."/>
            <person name="Salamov A."/>
            <person name="Ahrendt S.R."/>
            <person name="Lipzen A."/>
            <person name="Sullivan W."/>
            <person name="Andreopoulos W.B."/>
            <person name="Clum A."/>
            <person name="Lindquist E."/>
            <person name="Daum C."/>
            <person name="Ramamoorthy G.K."/>
            <person name="Gryganskyi A."/>
            <person name="Culley D."/>
            <person name="Magnuson J.K."/>
            <person name="James T.Y."/>
            <person name="O'Malley M.A."/>
            <person name="Stajich J.E."/>
            <person name="Spatafora J.W."/>
            <person name="Visel A."/>
            <person name="Grigoriev I.V."/>
        </authorList>
    </citation>
    <scope>NUCLEOTIDE SEQUENCE [LARGE SCALE GENOMIC DNA]</scope>
    <source>
        <strain evidence="3 4">PL171</strain>
    </source>
</reference>